<accession>A0A328U2Q5</accession>
<dbReference type="OrthoDB" id="9810066at2"/>
<dbReference type="RefSeq" id="WP_112882277.1">
    <property type="nucleotide sequence ID" value="NZ_QLUW01000002.1"/>
</dbReference>
<evidence type="ECO:0000313" key="1">
    <source>
        <dbReference type="EMBL" id="RAP76053.1"/>
    </source>
</evidence>
<dbReference type="Gene3D" id="3.30.1870.10">
    <property type="entry name" value="EreA-like, domain 2"/>
    <property type="match status" value="1"/>
</dbReference>
<dbReference type="SUPFAM" id="SSF159501">
    <property type="entry name" value="EreA/ChaN-like"/>
    <property type="match status" value="1"/>
</dbReference>
<reference evidence="1 2" key="1">
    <citation type="submission" date="2018-06" db="EMBL/GenBank/DDBJ databases">
        <title>Paenibacillus montanisoli sp. nov., isolated from mountain area soil.</title>
        <authorList>
            <person name="Wu M."/>
        </authorList>
    </citation>
    <scope>NUCLEOTIDE SEQUENCE [LARGE SCALE GENOMIC DNA]</scope>
    <source>
        <strain evidence="1 2">RA17</strain>
    </source>
</reference>
<dbReference type="Pfam" id="PF05139">
    <property type="entry name" value="Erythro_esteras"/>
    <property type="match status" value="1"/>
</dbReference>
<dbReference type="Proteomes" id="UP000249260">
    <property type="component" value="Unassembled WGS sequence"/>
</dbReference>
<comment type="caution">
    <text evidence="1">The sequence shown here is derived from an EMBL/GenBank/DDBJ whole genome shotgun (WGS) entry which is preliminary data.</text>
</comment>
<dbReference type="PANTHER" id="PTHR31299">
    <property type="entry name" value="ESTERASE, PUTATIVE (AFU_ORTHOLOGUE AFUA_1G05850)-RELATED"/>
    <property type="match status" value="1"/>
</dbReference>
<dbReference type="AlphaFoldDB" id="A0A328U2Q5"/>
<dbReference type="InterPro" id="IPR007815">
    <property type="entry name" value="Emycin_Estase"/>
</dbReference>
<dbReference type="GO" id="GO:0046677">
    <property type="term" value="P:response to antibiotic"/>
    <property type="evidence" value="ECO:0007669"/>
    <property type="project" value="InterPro"/>
</dbReference>
<name>A0A328U2Q5_9BACL</name>
<dbReference type="PIRSF" id="PIRSF036794">
    <property type="entry name" value="UCP_erythr_ester"/>
    <property type="match status" value="1"/>
</dbReference>
<keyword evidence="2" id="KW-1185">Reference proteome</keyword>
<protein>
    <submittedName>
        <fullName evidence="1">Erythromycin esterase family protein</fullName>
    </submittedName>
</protein>
<organism evidence="1 2">
    <name type="scientific">Paenibacillus montanisoli</name>
    <dbReference type="NCBI Taxonomy" id="2081970"/>
    <lineage>
        <taxon>Bacteria</taxon>
        <taxon>Bacillati</taxon>
        <taxon>Bacillota</taxon>
        <taxon>Bacilli</taxon>
        <taxon>Bacillales</taxon>
        <taxon>Paenibacillaceae</taxon>
        <taxon>Paenibacillus</taxon>
    </lineage>
</organism>
<sequence length="426" mass="48581">MRRQNTPFDRQEAVEAIRSNARRLEKDADLQPLAEAAAGAAYVLLGEASHGTSEFYMYRTALSKLLIEQQQFNLIAVEGDWPSCYEVNKYIKHHPEAKGSLDEALHAFDRWPTWMWANRETAELIAWLREHNRDLPEERRVGFYGLDVYSLWESMDEIIKHLKKTNSPELASALKAFSCFEPHGREGQNYGMAAAFFSEHCQDEVVQLLKELEAKRSRAEGTHEALLNDEINALVTVNAERYYHSMVRGGPESWNIRDRHMVEALKRVMRFHGPKAKAIVWEHNTHIGDARATDMAADDMVNVGQLLREQQAEGDVFAIGFGTHSGHVIAADAWAAPLEELRVPEARRGSWEDLMHEAGAHDQWLMFRGTDAEAFRQTYGHRAIGVVYHPHYERGNYVPSVMAERYDAFVFVDKSHALQPLVPAMA</sequence>
<dbReference type="InterPro" id="IPR052036">
    <property type="entry name" value="Hydrolase/PRTase-associated"/>
</dbReference>
<gene>
    <name evidence="1" type="ORF">DL346_11555</name>
</gene>
<dbReference type="Gene3D" id="3.40.1660.10">
    <property type="entry name" value="EreA-like (biosynthetic domain)"/>
    <property type="match status" value="1"/>
</dbReference>
<dbReference type="CDD" id="cd14728">
    <property type="entry name" value="Ere-like"/>
    <property type="match status" value="1"/>
</dbReference>
<dbReference type="InterPro" id="IPR014622">
    <property type="entry name" value="UCP036794_erythomycin"/>
</dbReference>
<proteinExistence type="predicted"/>
<evidence type="ECO:0000313" key="2">
    <source>
        <dbReference type="Proteomes" id="UP000249260"/>
    </source>
</evidence>
<dbReference type="PANTHER" id="PTHR31299:SF0">
    <property type="entry name" value="ESTERASE, PUTATIVE (AFU_ORTHOLOGUE AFUA_1G05850)-RELATED"/>
    <property type="match status" value="1"/>
</dbReference>
<dbReference type="EMBL" id="QLUW01000002">
    <property type="protein sequence ID" value="RAP76053.1"/>
    <property type="molecule type" value="Genomic_DNA"/>
</dbReference>